<gene>
    <name evidence="3" type="ORF">FKY71_07770</name>
</gene>
<feature type="region of interest" description="Disordered" evidence="1">
    <location>
        <begin position="133"/>
        <end position="152"/>
    </location>
</feature>
<accession>A0A540VS63</accession>
<feature type="region of interest" description="Disordered" evidence="1">
    <location>
        <begin position="195"/>
        <end position="240"/>
    </location>
</feature>
<feature type="compositionally biased region" description="Basic and acidic residues" evidence="1">
    <location>
        <begin position="133"/>
        <end position="143"/>
    </location>
</feature>
<feature type="compositionally biased region" description="Low complexity" evidence="1">
    <location>
        <begin position="208"/>
        <end position="221"/>
    </location>
</feature>
<feature type="compositionally biased region" description="Polar residues" evidence="1">
    <location>
        <begin position="229"/>
        <end position="240"/>
    </location>
</feature>
<dbReference type="EMBL" id="VIFK01000050">
    <property type="protein sequence ID" value="TQE99607.1"/>
    <property type="molecule type" value="Genomic_DNA"/>
</dbReference>
<dbReference type="AlphaFoldDB" id="A0A540VS63"/>
<feature type="transmembrane region" description="Helical" evidence="2">
    <location>
        <begin position="49"/>
        <end position="79"/>
    </location>
</feature>
<keyword evidence="2" id="KW-0812">Transmembrane</keyword>
<proteinExistence type="predicted"/>
<reference evidence="3 4" key="1">
    <citation type="submission" date="2019-06" db="EMBL/GenBank/DDBJ databases">
        <title>Metagenome assembled Genome of Spiribacter salinus SL48-SHIP from the microbial mat of Salt Lake 48 (Novosibirsk region, Russia).</title>
        <authorList>
            <person name="Shipova A."/>
            <person name="Rozanov A.S."/>
            <person name="Bryanskaya A.V."/>
            <person name="Peltek S.E."/>
        </authorList>
    </citation>
    <scope>NUCLEOTIDE SEQUENCE [LARGE SCALE GENOMIC DNA]</scope>
    <source>
        <strain evidence="3">SL48-SHIP-2</strain>
    </source>
</reference>
<name>A0A540VS63_9GAMM</name>
<sequence length="240" mass="26789">MTMESPFAGLPRTTVLYDEAGAIRGFKVHIRALTPEGVKAADALGMLSLIAGLIFVLTIGSAAVSAAGTAMMALAWLIIGWPLCKGFWRAALEKQVRCAFSPEHFTVRDGWTRRVYDRTKAHRFRLALHDKADKERREHEAQLRRGQTSNPEPIYSDSFHVVFEYFGVRRDVVTVYERPRAEAIFERLNQCNNFMNQRTGRSGGTPLGPGDEWPDGPGDLPAGRHWGTFTPTDGGTRNEK</sequence>
<keyword evidence="2" id="KW-0472">Membrane</keyword>
<comment type="caution">
    <text evidence="3">The sequence shown here is derived from an EMBL/GenBank/DDBJ whole genome shotgun (WGS) entry which is preliminary data.</text>
</comment>
<protein>
    <submittedName>
        <fullName evidence="3">Uncharacterized protein</fullName>
    </submittedName>
</protein>
<organism evidence="3 4">
    <name type="scientific">Spiribacter salinus</name>
    <dbReference type="NCBI Taxonomy" id="1335746"/>
    <lineage>
        <taxon>Bacteria</taxon>
        <taxon>Pseudomonadati</taxon>
        <taxon>Pseudomonadota</taxon>
        <taxon>Gammaproteobacteria</taxon>
        <taxon>Chromatiales</taxon>
        <taxon>Ectothiorhodospiraceae</taxon>
        <taxon>Spiribacter</taxon>
    </lineage>
</organism>
<evidence type="ECO:0000256" key="1">
    <source>
        <dbReference type="SAM" id="MobiDB-lite"/>
    </source>
</evidence>
<dbReference type="Proteomes" id="UP000315400">
    <property type="component" value="Unassembled WGS sequence"/>
</dbReference>
<keyword evidence="2" id="KW-1133">Transmembrane helix</keyword>
<evidence type="ECO:0000313" key="3">
    <source>
        <dbReference type="EMBL" id="TQE99607.1"/>
    </source>
</evidence>
<evidence type="ECO:0000313" key="4">
    <source>
        <dbReference type="Proteomes" id="UP000315400"/>
    </source>
</evidence>
<evidence type="ECO:0000256" key="2">
    <source>
        <dbReference type="SAM" id="Phobius"/>
    </source>
</evidence>